<keyword evidence="1" id="KW-0804">Transcription</keyword>
<dbReference type="Pfam" id="PF14149">
    <property type="entry name" value="YhfH"/>
    <property type="match status" value="1"/>
</dbReference>
<comment type="caution">
    <text evidence="1">The sequence shown here is derived from an EMBL/GenBank/DDBJ whole genome shotgun (WGS) entry which is preliminary data.</text>
</comment>
<evidence type="ECO:0000313" key="1">
    <source>
        <dbReference type="EMBL" id="MBA9028773.1"/>
    </source>
</evidence>
<proteinExistence type="predicted"/>
<dbReference type="GO" id="GO:0000428">
    <property type="term" value="C:DNA-directed RNA polymerase complex"/>
    <property type="evidence" value="ECO:0007669"/>
    <property type="project" value="UniProtKB-KW"/>
</dbReference>
<gene>
    <name evidence="1" type="ORF">HNP81_004094</name>
</gene>
<evidence type="ECO:0000313" key="2">
    <source>
        <dbReference type="Proteomes" id="UP000626697"/>
    </source>
</evidence>
<dbReference type="EMBL" id="JACJHX010000018">
    <property type="protein sequence ID" value="MBA9028773.1"/>
    <property type="molecule type" value="Genomic_DNA"/>
</dbReference>
<organism evidence="1 2">
    <name type="scientific">Peribacillus huizhouensis</name>
    <dbReference type="NCBI Taxonomy" id="1501239"/>
    <lineage>
        <taxon>Bacteria</taxon>
        <taxon>Bacillati</taxon>
        <taxon>Bacillota</taxon>
        <taxon>Bacilli</taxon>
        <taxon>Bacillales</taxon>
        <taxon>Bacillaceae</taxon>
        <taxon>Peribacillus</taxon>
    </lineage>
</organism>
<dbReference type="InterPro" id="IPR025432">
    <property type="entry name" value="YhfH-like"/>
</dbReference>
<sequence length="43" mass="5000">MQTKKPMEFFRNLPPKQCPDCGHHIDEQAESYVVKCTECSSKQ</sequence>
<keyword evidence="1" id="KW-0240">DNA-directed RNA polymerase</keyword>
<name>A0ABR6CUR5_9BACI</name>
<dbReference type="Proteomes" id="UP000626697">
    <property type="component" value="Unassembled WGS sequence"/>
</dbReference>
<protein>
    <submittedName>
        <fullName evidence="1">DNA-directed RNA polymerase subunit RPC12/RpoP</fullName>
    </submittedName>
</protein>
<keyword evidence="2" id="KW-1185">Reference proteome</keyword>
<accession>A0ABR6CUR5</accession>
<dbReference type="RefSeq" id="WP_084552431.1">
    <property type="nucleotide sequence ID" value="NZ_JACJHX010000018.1"/>
</dbReference>
<reference evidence="1 2" key="1">
    <citation type="submission" date="2020-08" db="EMBL/GenBank/DDBJ databases">
        <title>Genomic Encyclopedia of Type Strains, Phase IV (KMG-IV): sequencing the most valuable type-strain genomes for metagenomic binning, comparative biology and taxonomic classification.</title>
        <authorList>
            <person name="Goeker M."/>
        </authorList>
    </citation>
    <scope>NUCLEOTIDE SEQUENCE [LARGE SCALE GENOMIC DNA]</scope>
    <source>
        <strain evidence="1 2">DSM 105481</strain>
    </source>
</reference>